<accession>D8QYA1</accession>
<reference evidence="1 2" key="1">
    <citation type="journal article" date="2011" name="Science">
        <title>The Selaginella genome identifies genetic changes associated with the evolution of vascular plants.</title>
        <authorList>
            <person name="Banks J.A."/>
            <person name="Nishiyama T."/>
            <person name="Hasebe M."/>
            <person name="Bowman J.L."/>
            <person name="Gribskov M."/>
            <person name="dePamphilis C."/>
            <person name="Albert V.A."/>
            <person name="Aono N."/>
            <person name="Aoyama T."/>
            <person name="Ambrose B.A."/>
            <person name="Ashton N.W."/>
            <person name="Axtell M.J."/>
            <person name="Barker E."/>
            <person name="Barker M.S."/>
            <person name="Bennetzen J.L."/>
            <person name="Bonawitz N.D."/>
            <person name="Chapple C."/>
            <person name="Cheng C."/>
            <person name="Correa L.G."/>
            <person name="Dacre M."/>
            <person name="DeBarry J."/>
            <person name="Dreyer I."/>
            <person name="Elias M."/>
            <person name="Engstrom E.M."/>
            <person name="Estelle M."/>
            <person name="Feng L."/>
            <person name="Finet C."/>
            <person name="Floyd S.K."/>
            <person name="Frommer W.B."/>
            <person name="Fujita T."/>
            <person name="Gramzow L."/>
            <person name="Gutensohn M."/>
            <person name="Harholt J."/>
            <person name="Hattori M."/>
            <person name="Heyl A."/>
            <person name="Hirai T."/>
            <person name="Hiwatashi Y."/>
            <person name="Ishikawa M."/>
            <person name="Iwata M."/>
            <person name="Karol K.G."/>
            <person name="Koehler B."/>
            <person name="Kolukisaoglu U."/>
            <person name="Kubo M."/>
            <person name="Kurata T."/>
            <person name="Lalonde S."/>
            <person name="Li K."/>
            <person name="Li Y."/>
            <person name="Litt A."/>
            <person name="Lyons E."/>
            <person name="Manning G."/>
            <person name="Maruyama T."/>
            <person name="Michael T.P."/>
            <person name="Mikami K."/>
            <person name="Miyazaki S."/>
            <person name="Morinaga S."/>
            <person name="Murata T."/>
            <person name="Mueller-Roeber B."/>
            <person name="Nelson D.R."/>
            <person name="Obara M."/>
            <person name="Oguri Y."/>
            <person name="Olmstead R.G."/>
            <person name="Onodera N."/>
            <person name="Petersen B.L."/>
            <person name="Pils B."/>
            <person name="Prigge M."/>
            <person name="Rensing S.A."/>
            <person name="Riano-Pachon D.M."/>
            <person name="Roberts A.W."/>
            <person name="Sato Y."/>
            <person name="Scheller H.V."/>
            <person name="Schulz B."/>
            <person name="Schulz C."/>
            <person name="Shakirov E.V."/>
            <person name="Shibagaki N."/>
            <person name="Shinohara N."/>
            <person name="Shippen D.E."/>
            <person name="Soerensen I."/>
            <person name="Sotooka R."/>
            <person name="Sugimoto N."/>
            <person name="Sugita M."/>
            <person name="Sumikawa N."/>
            <person name="Tanurdzic M."/>
            <person name="Theissen G."/>
            <person name="Ulvskov P."/>
            <person name="Wakazuki S."/>
            <person name="Weng J.K."/>
            <person name="Willats W.W."/>
            <person name="Wipf D."/>
            <person name="Wolf P.G."/>
            <person name="Yang L."/>
            <person name="Zimmer A.D."/>
            <person name="Zhu Q."/>
            <person name="Mitros T."/>
            <person name="Hellsten U."/>
            <person name="Loque D."/>
            <person name="Otillar R."/>
            <person name="Salamov A."/>
            <person name="Schmutz J."/>
            <person name="Shapiro H."/>
            <person name="Lindquist E."/>
            <person name="Lucas S."/>
            <person name="Rokhsar D."/>
            <person name="Grigoriev I.V."/>
        </authorList>
    </citation>
    <scope>NUCLEOTIDE SEQUENCE [LARGE SCALE GENOMIC DNA]</scope>
</reference>
<evidence type="ECO:0000313" key="1">
    <source>
        <dbReference type="EMBL" id="EFJ35163.1"/>
    </source>
</evidence>
<protein>
    <submittedName>
        <fullName evidence="1">Uncharacterized protein</fullName>
    </submittedName>
</protein>
<name>D8QYA1_SELML</name>
<organism evidence="2">
    <name type="scientific">Selaginella moellendorffii</name>
    <name type="common">Spikemoss</name>
    <dbReference type="NCBI Taxonomy" id="88036"/>
    <lineage>
        <taxon>Eukaryota</taxon>
        <taxon>Viridiplantae</taxon>
        <taxon>Streptophyta</taxon>
        <taxon>Embryophyta</taxon>
        <taxon>Tracheophyta</taxon>
        <taxon>Lycopodiopsida</taxon>
        <taxon>Selaginellales</taxon>
        <taxon>Selaginellaceae</taxon>
        <taxon>Selaginella</taxon>
    </lineage>
</organism>
<dbReference type="Gramene" id="EFJ35163">
    <property type="protein sequence ID" value="EFJ35163"/>
    <property type="gene ID" value="SELMODRAFT_405064"/>
</dbReference>
<dbReference type="KEGG" id="smo:SELMODRAFT_405064"/>
<proteinExistence type="predicted"/>
<keyword evidence="2" id="KW-1185">Reference proteome</keyword>
<dbReference type="EMBL" id="GL377568">
    <property type="protein sequence ID" value="EFJ35163.1"/>
    <property type="molecule type" value="Genomic_DNA"/>
</dbReference>
<sequence>MEAVLCADKSPNHSRESIYRFATNTSQRGAGTGTSFIWGLFIGQWREHYLRWMKPKSEIIEQRLGTKRSLELAAAGKMGRDRKAFARGGEETKEEAIKCWPFQTGRDQPFEDKEHRALTGVHWNADSNFRKKNHANCSQNHPSRGIKIDLKRRVSFGVAVVPCTGTCMYASGGTSQTAAGRPYSQEVYLTKPSSGPAAALERLRFRVQTGSPKDIQERFVVPTVTDARHKHQRCCEEETHSQPPGEGRPLANSGKAGCCQVILSTSPRFIRAGISYCQQLSGEPRLWDSTAQTATEG</sequence>
<evidence type="ECO:0000313" key="2">
    <source>
        <dbReference type="Proteomes" id="UP000001514"/>
    </source>
</evidence>
<dbReference type="Proteomes" id="UP000001514">
    <property type="component" value="Unassembled WGS sequence"/>
</dbReference>
<dbReference type="HOGENOM" id="CLU_938109_0_0_1"/>
<dbReference type="AlphaFoldDB" id="D8QYA1"/>
<dbReference type="InParanoid" id="D8QYA1"/>
<gene>
    <name evidence="1" type="ORF">SELMODRAFT_405064</name>
</gene>